<feature type="region of interest" description="Disordered" evidence="1">
    <location>
        <begin position="222"/>
        <end position="243"/>
    </location>
</feature>
<feature type="domain" description="Uracil-DNA glycosylase-like" evidence="2">
    <location>
        <begin position="53"/>
        <end position="183"/>
    </location>
</feature>
<protein>
    <submittedName>
        <fullName evidence="3">DUF4918 family protein</fullName>
    </submittedName>
</protein>
<keyword evidence="4" id="KW-1185">Reference proteome</keyword>
<evidence type="ECO:0000313" key="4">
    <source>
        <dbReference type="Proteomes" id="UP001303532"/>
    </source>
</evidence>
<accession>A0ABZ0KYI1</accession>
<organism evidence="3 4">
    <name type="scientific">Sporosarcina jeotgali</name>
    <dbReference type="NCBI Taxonomy" id="3020056"/>
    <lineage>
        <taxon>Bacteria</taxon>
        <taxon>Bacillati</taxon>
        <taxon>Bacillota</taxon>
        <taxon>Bacilli</taxon>
        <taxon>Bacillales</taxon>
        <taxon>Caryophanaceae</taxon>
        <taxon>Sporosarcina</taxon>
    </lineage>
</organism>
<reference evidence="3 4" key="1">
    <citation type="submission" date="2023-01" db="EMBL/GenBank/DDBJ databases">
        <title>Sporosarcina sp. nov., isolated from Korean tranditional fermented seafood 'Jeotgal'.</title>
        <authorList>
            <person name="Yang A.-I."/>
        </authorList>
    </citation>
    <scope>NUCLEOTIDE SEQUENCE [LARGE SCALE GENOMIC DNA]</scope>
    <source>
        <strain evidence="3 4">B2O-1</strain>
    </source>
</reference>
<proteinExistence type="predicted"/>
<evidence type="ECO:0000259" key="2">
    <source>
        <dbReference type="Pfam" id="PF03167"/>
    </source>
</evidence>
<evidence type="ECO:0000313" key="3">
    <source>
        <dbReference type="EMBL" id="WOV84918.1"/>
    </source>
</evidence>
<dbReference type="InterPro" id="IPR036895">
    <property type="entry name" value="Uracil-DNA_glycosylase-like_sf"/>
</dbReference>
<dbReference type="EMBL" id="CP116341">
    <property type="protein sequence ID" value="WOV84918.1"/>
    <property type="molecule type" value="Genomic_DNA"/>
</dbReference>
<dbReference type="Gene3D" id="3.40.470.10">
    <property type="entry name" value="Uracil-DNA glycosylase-like domain"/>
    <property type="match status" value="1"/>
</dbReference>
<dbReference type="Pfam" id="PF03167">
    <property type="entry name" value="UDG"/>
    <property type="match status" value="1"/>
</dbReference>
<dbReference type="Proteomes" id="UP001303532">
    <property type="component" value="Chromosome"/>
</dbReference>
<sequence>MKRIIDLHLSFMERVLQDETVLQELERERISILPGFMEQVDLVRAYYEKFYSKPGNRLVLCGINPGRYGAGKSGIPFVDFDGLSRLLSENYGRDQERSAQFILSVIEGYGIGEFQDSVYLTNLSWFGFRRDGRNMNYYNLPRTVRHQFIESFAEEMKIVQPSAIVPLSEEVARELRKLAAAGQLDFPIADRIPHPLHSSFPTNVKKSRLRYHMCIEEHTGLKRKGIGSSGESSESESNPPLSR</sequence>
<dbReference type="RefSeq" id="WP_323692560.1">
    <property type="nucleotide sequence ID" value="NZ_CP116341.1"/>
</dbReference>
<dbReference type="SUPFAM" id="SSF52141">
    <property type="entry name" value="Uracil-DNA glycosylase-like"/>
    <property type="match status" value="1"/>
</dbReference>
<dbReference type="InterPro" id="IPR005122">
    <property type="entry name" value="Uracil-DNA_glycosylase-like"/>
</dbReference>
<name>A0ABZ0KYI1_9BACL</name>
<evidence type="ECO:0000256" key="1">
    <source>
        <dbReference type="SAM" id="MobiDB-lite"/>
    </source>
</evidence>
<gene>
    <name evidence="3" type="ORF">PGH26_03050</name>
</gene>